<keyword evidence="17" id="KW-1185">Reference proteome</keyword>
<keyword evidence="6" id="KW-0808">Transferase</keyword>
<feature type="transmembrane region" description="Helical" evidence="13">
    <location>
        <begin position="195"/>
        <end position="214"/>
    </location>
</feature>
<dbReference type="InterPro" id="IPR003660">
    <property type="entry name" value="HAMP_dom"/>
</dbReference>
<dbReference type="CDD" id="cd00082">
    <property type="entry name" value="HisKA"/>
    <property type="match status" value="1"/>
</dbReference>
<reference evidence="16 17" key="1">
    <citation type="submission" date="2020-01" db="EMBL/GenBank/DDBJ databases">
        <title>Paenibacillus soybeanensis sp. nov. isolated from the nodules of soybean (Glycine max(L.) Merr).</title>
        <authorList>
            <person name="Wang H."/>
        </authorList>
    </citation>
    <scope>NUCLEOTIDE SEQUENCE [LARGE SCALE GENOMIC DNA]</scope>
    <source>
        <strain evidence="16 17">T1</strain>
    </source>
</reference>
<evidence type="ECO:0000256" key="3">
    <source>
        <dbReference type="ARBA" id="ARBA00012438"/>
    </source>
</evidence>
<evidence type="ECO:0000313" key="17">
    <source>
        <dbReference type="Proteomes" id="UP000665561"/>
    </source>
</evidence>
<dbReference type="EC" id="2.7.13.3" evidence="3"/>
<dbReference type="InterPro" id="IPR036890">
    <property type="entry name" value="HATPase_C_sf"/>
</dbReference>
<evidence type="ECO:0000259" key="14">
    <source>
        <dbReference type="PROSITE" id="PS50109"/>
    </source>
</evidence>
<keyword evidence="7" id="KW-0547">Nucleotide-binding</keyword>
<comment type="catalytic activity">
    <reaction evidence="1">
        <text>ATP + protein L-histidine = ADP + protein N-phospho-L-histidine.</text>
        <dbReference type="EC" id="2.7.13.3"/>
    </reaction>
</comment>
<feature type="domain" description="HAMP" evidence="15">
    <location>
        <begin position="216"/>
        <end position="268"/>
    </location>
</feature>
<dbReference type="CDD" id="cd06225">
    <property type="entry name" value="HAMP"/>
    <property type="match status" value="1"/>
</dbReference>
<proteinExistence type="predicted"/>
<evidence type="ECO:0000256" key="1">
    <source>
        <dbReference type="ARBA" id="ARBA00000085"/>
    </source>
</evidence>
<dbReference type="SUPFAM" id="SSF55874">
    <property type="entry name" value="ATPase domain of HSP90 chaperone/DNA topoisomerase II/histidine kinase"/>
    <property type="match status" value="1"/>
</dbReference>
<keyword evidence="9" id="KW-0067">ATP-binding</keyword>
<sequence>MMLLQLFFFERYYDYQKSAAFHRRFLELSESLRNTSPASMQIPDSFAPFESKYYALAAIGSIQGGRLMLSLGKGSIDDGRDNVVRKMINVMPKSGQGGGATLPDKLLYTAIPNPELANLTHALSTWMHDTAGFNAVMKDGKPYFLRTNPASAEAGSSKQLVAVAPLGAAEGEGRFMIAVSSLQPVGDATAVFRSFYLYLYAIAIALILLLVSLYSRMITRPLRMLNKVALKMARMDFSQRSAIRRRDEIGNLSDTLNFLSVNLKAALEELQSANDKLQEDVDKERRLERLRREFVAGVSHELKTPLSLISGYAEGLIDDVQQGRKRERYAGIIREEASRMAEMVGDMLDLSQLEAGQYRLDPERFALDELLRFAADRHEPMLADIEVELALLPVYVNADKLRISQVIDNMLNNAARHTAPGGRIRVAMRDATVNRVEVSVWNEGRPIPEALLDGIWSPFYKAEHGGGEGKPGRADFPQGSGLGLSIVKQILLLHGSEYGVRNEKGGVRFFFTLIRAL</sequence>
<dbReference type="InterPro" id="IPR003594">
    <property type="entry name" value="HATPase_dom"/>
</dbReference>
<dbReference type="SUPFAM" id="SSF158472">
    <property type="entry name" value="HAMP domain-like"/>
    <property type="match status" value="1"/>
</dbReference>
<evidence type="ECO:0000313" key="16">
    <source>
        <dbReference type="EMBL" id="NBD27870.1"/>
    </source>
</evidence>
<dbReference type="SMART" id="SM00304">
    <property type="entry name" value="HAMP"/>
    <property type="match status" value="1"/>
</dbReference>
<dbReference type="InterPro" id="IPR036097">
    <property type="entry name" value="HisK_dim/P_sf"/>
</dbReference>
<dbReference type="PANTHER" id="PTHR42878:SF3">
    <property type="entry name" value="HISTIDINE PROTEIN KINASE SAES"/>
    <property type="match status" value="1"/>
</dbReference>
<protein>
    <recommendedName>
        <fullName evidence="3">histidine kinase</fullName>
        <ecNumber evidence="3">2.7.13.3</ecNumber>
    </recommendedName>
</protein>
<keyword evidence="5" id="KW-0597">Phosphoprotein</keyword>
<organism evidence="16 17">
    <name type="scientific">Paenibacillus glycinis</name>
    <dbReference type="NCBI Taxonomy" id="2697035"/>
    <lineage>
        <taxon>Bacteria</taxon>
        <taxon>Bacillati</taxon>
        <taxon>Bacillota</taxon>
        <taxon>Bacilli</taxon>
        <taxon>Bacillales</taxon>
        <taxon>Paenibacillaceae</taxon>
        <taxon>Paenibacillus</taxon>
    </lineage>
</organism>
<gene>
    <name evidence="16" type="ORF">GT019_28725</name>
</gene>
<dbReference type="RefSeq" id="WP_161746890.1">
    <property type="nucleotide sequence ID" value="NZ_JAAAMV010000032.1"/>
</dbReference>
<dbReference type="PROSITE" id="PS50885">
    <property type="entry name" value="HAMP"/>
    <property type="match status" value="1"/>
</dbReference>
<evidence type="ECO:0000256" key="4">
    <source>
        <dbReference type="ARBA" id="ARBA00022475"/>
    </source>
</evidence>
<comment type="subcellular location">
    <subcellularLocation>
        <location evidence="2">Cell membrane</location>
        <topology evidence="2">Multi-pass membrane protein</topology>
    </subcellularLocation>
</comment>
<dbReference type="Pfam" id="PF02518">
    <property type="entry name" value="HATPase_c"/>
    <property type="match status" value="1"/>
</dbReference>
<dbReference type="SMART" id="SM00387">
    <property type="entry name" value="HATPase_c"/>
    <property type="match status" value="1"/>
</dbReference>
<evidence type="ECO:0000256" key="9">
    <source>
        <dbReference type="ARBA" id="ARBA00022840"/>
    </source>
</evidence>
<evidence type="ECO:0000256" key="8">
    <source>
        <dbReference type="ARBA" id="ARBA00022777"/>
    </source>
</evidence>
<keyword evidence="8" id="KW-0418">Kinase</keyword>
<dbReference type="PANTHER" id="PTHR42878">
    <property type="entry name" value="TWO-COMPONENT HISTIDINE KINASE"/>
    <property type="match status" value="1"/>
</dbReference>
<evidence type="ECO:0000256" key="13">
    <source>
        <dbReference type="SAM" id="Phobius"/>
    </source>
</evidence>
<comment type="caution">
    <text evidence="16">The sequence shown here is derived from an EMBL/GenBank/DDBJ whole genome shotgun (WGS) entry which is preliminary data.</text>
</comment>
<evidence type="ECO:0000256" key="11">
    <source>
        <dbReference type="ARBA" id="ARBA00023136"/>
    </source>
</evidence>
<keyword evidence="10" id="KW-0902">Two-component regulatory system</keyword>
<feature type="coiled-coil region" evidence="12">
    <location>
        <begin position="256"/>
        <end position="293"/>
    </location>
</feature>
<evidence type="ECO:0000256" key="10">
    <source>
        <dbReference type="ARBA" id="ARBA00023012"/>
    </source>
</evidence>
<evidence type="ECO:0000256" key="2">
    <source>
        <dbReference type="ARBA" id="ARBA00004651"/>
    </source>
</evidence>
<keyword evidence="11 13" id="KW-0472">Membrane</keyword>
<dbReference type="InterPro" id="IPR005467">
    <property type="entry name" value="His_kinase_dom"/>
</dbReference>
<accession>A0ABW9XYT5</accession>
<dbReference type="InterPro" id="IPR003661">
    <property type="entry name" value="HisK_dim/P_dom"/>
</dbReference>
<dbReference type="Gene3D" id="6.10.340.10">
    <property type="match status" value="1"/>
</dbReference>
<keyword evidence="4" id="KW-1003">Cell membrane</keyword>
<evidence type="ECO:0000256" key="6">
    <source>
        <dbReference type="ARBA" id="ARBA00022679"/>
    </source>
</evidence>
<keyword evidence="13" id="KW-0812">Transmembrane</keyword>
<evidence type="ECO:0000259" key="15">
    <source>
        <dbReference type="PROSITE" id="PS50885"/>
    </source>
</evidence>
<dbReference type="Pfam" id="PF00672">
    <property type="entry name" value="HAMP"/>
    <property type="match status" value="1"/>
</dbReference>
<evidence type="ECO:0000256" key="5">
    <source>
        <dbReference type="ARBA" id="ARBA00022553"/>
    </source>
</evidence>
<feature type="domain" description="Histidine kinase" evidence="14">
    <location>
        <begin position="297"/>
        <end position="517"/>
    </location>
</feature>
<dbReference type="PROSITE" id="PS50109">
    <property type="entry name" value="HIS_KIN"/>
    <property type="match status" value="1"/>
</dbReference>
<dbReference type="Gene3D" id="1.10.287.130">
    <property type="match status" value="1"/>
</dbReference>
<dbReference type="SUPFAM" id="SSF47384">
    <property type="entry name" value="Homodimeric domain of signal transducing histidine kinase"/>
    <property type="match status" value="1"/>
</dbReference>
<dbReference type="SMART" id="SM00388">
    <property type="entry name" value="HisKA"/>
    <property type="match status" value="1"/>
</dbReference>
<keyword evidence="12" id="KW-0175">Coiled coil</keyword>
<evidence type="ECO:0000256" key="12">
    <source>
        <dbReference type="SAM" id="Coils"/>
    </source>
</evidence>
<keyword evidence="13" id="KW-1133">Transmembrane helix</keyword>
<dbReference type="InterPro" id="IPR050351">
    <property type="entry name" value="BphY/WalK/GraS-like"/>
</dbReference>
<name>A0ABW9XYT5_9BACL</name>
<dbReference type="Gene3D" id="3.30.565.10">
    <property type="entry name" value="Histidine kinase-like ATPase, C-terminal domain"/>
    <property type="match status" value="1"/>
</dbReference>
<evidence type="ECO:0000256" key="7">
    <source>
        <dbReference type="ARBA" id="ARBA00022741"/>
    </source>
</evidence>
<dbReference type="Pfam" id="PF00512">
    <property type="entry name" value="HisKA"/>
    <property type="match status" value="1"/>
</dbReference>
<dbReference type="EMBL" id="JAAAMV010000032">
    <property type="protein sequence ID" value="NBD27870.1"/>
    <property type="molecule type" value="Genomic_DNA"/>
</dbReference>
<dbReference type="Proteomes" id="UP000665561">
    <property type="component" value="Unassembled WGS sequence"/>
</dbReference>